<name>E7RQM9_9BACT</name>
<dbReference type="eggNOG" id="ENOG5033DNN">
    <property type="taxonomic scope" value="Bacteria"/>
</dbReference>
<evidence type="ECO:0000313" key="1">
    <source>
        <dbReference type="EMBL" id="EFZ36567.1"/>
    </source>
</evidence>
<dbReference type="PROSITE" id="PS51257">
    <property type="entry name" value="PROKAR_LIPOPROTEIN"/>
    <property type="match status" value="1"/>
</dbReference>
<protein>
    <submittedName>
        <fullName evidence="1">Uncharacterized protein</fullName>
    </submittedName>
</protein>
<organism evidence="1 2">
    <name type="scientific">Hoylesella oralis ATCC 33269</name>
    <dbReference type="NCBI Taxonomy" id="873533"/>
    <lineage>
        <taxon>Bacteria</taxon>
        <taxon>Pseudomonadati</taxon>
        <taxon>Bacteroidota</taxon>
        <taxon>Bacteroidia</taxon>
        <taxon>Bacteroidales</taxon>
        <taxon>Prevotellaceae</taxon>
        <taxon>Hoylesella</taxon>
    </lineage>
</organism>
<dbReference type="AlphaFoldDB" id="E7RQM9"/>
<dbReference type="RefSeq" id="WP_004369617.1">
    <property type="nucleotide sequence ID" value="NZ_GL833119.1"/>
</dbReference>
<reference evidence="1" key="1">
    <citation type="submission" date="2011-01" db="EMBL/GenBank/DDBJ databases">
        <authorList>
            <person name="Muzny D."/>
            <person name="Qin X."/>
            <person name="Buhay C."/>
            <person name="Dugan-Rocha S."/>
            <person name="Ding Y."/>
            <person name="Chen G."/>
            <person name="Hawes A."/>
            <person name="Holder M."/>
            <person name="Jhangiani S."/>
            <person name="Johnson A."/>
            <person name="Khan Z."/>
            <person name="Li Z."/>
            <person name="Liu W."/>
            <person name="Liu X."/>
            <person name="Perez L."/>
            <person name="Shen H."/>
            <person name="Wang Q."/>
            <person name="Watt J."/>
            <person name="Xi L."/>
            <person name="Xin Y."/>
            <person name="Zhou J."/>
            <person name="Deng J."/>
            <person name="Jiang H."/>
            <person name="Liu Y."/>
            <person name="Qu J."/>
            <person name="Song X.-Z."/>
            <person name="Zhang L."/>
            <person name="Villasana D."/>
            <person name="Johnson A."/>
            <person name="Liu J."/>
            <person name="Liyanage D."/>
            <person name="Lorensuhewa L."/>
            <person name="Robinson T."/>
            <person name="Song A."/>
            <person name="Song B.-B."/>
            <person name="Dinh H."/>
            <person name="Thornton R."/>
            <person name="Coyle M."/>
            <person name="Francisco L."/>
            <person name="Jackson L."/>
            <person name="Javaid M."/>
            <person name="Korchina V."/>
            <person name="Kovar C."/>
            <person name="Mata R."/>
            <person name="Mathew T."/>
            <person name="Ngo R."/>
            <person name="Nguyen L."/>
            <person name="Nguyen N."/>
            <person name="Okwuonu G."/>
            <person name="Ongeri F."/>
            <person name="Pham C."/>
            <person name="Simmons D."/>
            <person name="Wilczek-Boney K."/>
            <person name="Hale W."/>
            <person name="Jakkamsetti A."/>
            <person name="Pham P."/>
            <person name="Ruth R."/>
            <person name="San Lucas F."/>
            <person name="Warren J."/>
            <person name="Zhang J."/>
            <person name="Zhao Z."/>
            <person name="Zhou C."/>
            <person name="Zhu D."/>
            <person name="Lee S."/>
            <person name="Bess C."/>
            <person name="Blankenburg K."/>
            <person name="Forbes L."/>
            <person name="Fu Q."/>
            <person name="Gubbala S."/>
            <person name="Hirani K."/>
            <person name="Jayaseelan J.C."/>
            <person name="Lara F."/>
            <person name="Munidasa M."/>
            <person name="Palculict T."/>
            <person name="Patil S."/>
            <person name="Pu L.-L."/>
            <person name="Saada N."/>
            <person name="Tang L."/>
            <person name="Weissenberger G."/>
            <person name="Zhu Y."/>
            <person name="Hemphill L."/>
            <person name="Shang Y."/>
            <person name="Youmans B."/>
            <person name="Ayvaz T."/>
            <person name="Ross M."/>
            <person name="Santibanez J."/>
            <person name="Aqrawi P."/>
            <person name="Gross S."/>
            <person name="Joshi V."/>
            <person name="Fowler G."/>
            <person name="Nazareth L."/>
            <person name="Reid J."/>
            <person name="Worley K."/>
            <person name="Petrosino J."/>
            <person name="Highlander S."/>
            <person name="Gibbs R."/>
        </authorList>
    </citation>
    <scope>NUCLEOTIDE SEQUENCE [LARGE SCALE GENOMIC DNA]</scope>
    <source>
        <strain evidence="1">ATCC 33269</strain>
    </source>
</reference>
<dbReference type="Proteomes" id="UP000005580">
    <property type="component" value="Unassembled WGS sequence"/>
</dbReference>
<accession>E7RQM9</accession>
<sequence>MKKGIVILFAAAALLLGGCKPHLNQKTAKLVKELEFYGQFYTSPHTGMSGTKSAQWDIPEHLSQCASMKELTYLAWQHESPVVRLSAFKAILIKNPEVAVRMAIVNLNDKSAVATINGCEGATESTEDLRIQMIQNNTKRYHISKKDSIQIDSLVLYTPHLGYMYYLNTLLDKLPPLPRYYNRIRNIYINEDNTDALPMLAKYRTNEAKRFIFEELQPKKVPVIKTSNETIIYTVRKTGEYDWNGKDKLTIKDVYYWPDDPDYRKYNAYKAIANWPNQAFIPTVKKMYISGIIQNDTPAAEIVFRALLGYKEPWAYGLLEKAVSREGKPADDYYTDWNRYCFHEAYRENPSAYYLPLAKKYPE</sequence>
<dbReference type="STRING" id="28134.SAMN05444288_2059"/>
<gene>
    <name evidence="1" type="ORF">HMPREF0663_11480</name>
</gene>
<evidence type="ECO:0000313" key="2">
    <source>
        <dbReference type="Proteomes" id="UP000005580"/>
    </source>
</evidence>
<keyword evidence="2" id="KW-1185">Reference proteome</keyword>
<dbReference type="EMBL" id="AEPE02000005">
    <property type="protein sequence ID" value="EFZ36567.1"/>
    <property type="molecule type" value="Genomic_DNA"/>
</dbReference>
<comment type="caution">
    <text evidence="1">The sequence shown here is derived from an EMBL/GenBank/DDBJ whole genome shotgun (WGS) entry which is preliminary data.</text>
</comment>
<proteinExistence type="predicted"/>
<dbReference type="HOGENOM" id="CLU_762577_0_0_10"/>